<keyword evidence="3" id="KW-1185">Reference proteome</keyword>
<dbReference type="Proteomes" id="UP000070444">
    <property type="component" value="Unassembled WGS sequence"/>
</dbReference>
<sequence>MSTRGHHRQNGGYSNRGGRSNFRDDKKRSYDGGNHYQNKRTQQRNNFNSGPSNKAFEENHQRNMNNYHHHNHNHHHNNHFKNKESSGGHNHNHNNNNNNNNMHFKEHSAPGGGQFQNAQPHNYHPGGPQKNQAQQHYNSRNNFNSFNTGYNFNPYQVDLIGVDWMQPIPAEKLEYLDNESRIRMNVALQKISEAPSIFYRAHQSLNCPLIPFLPTIDNRAMHPKDPKTHVQMEKLRDSIINARV</sequence>
<reference evidence="2 3" key="1">
    <citation type="journal article" date="2015" name="Genome Biol. Evol.">
        <title>Phylogenomic analyses indicate that early fungi evolved digesting cell walls of algal ancestors of land plants.</title>
        <authorList>
            <person name="Chang Y."/>
            <person name="Wang S."/>
            <person name="Sekimoto S."/>
            <person name="Aerts A.L."/>
            <person name="Choi C."/>
            <person name="Clum A."/>
            <person name="LaButti K.M."/>
            <person name="Lindquist E.A."/>
            <person name="Yee Ngan C."/>
            <person name="Ohm R.A."/>
            <person name="Salamov A.A."/>
            <person name="Grigoriev I.V."/>
            <person name="Spatafora J.W."/>
            <person name="Berbee M.L."/>
        </authorList>
    </citation>
    <scope>NUCLEOTIDE SEQUENCE [LARGE SCALE GENOMIC DNA]</scope>
    <source>
        <strain evidence="2 3">NRRL 28638</strain>
    </source>
</reference>
<evidence type="ECO:0000256" key="1">
    <source>
        <dbReference type="SAM" id="MobiDB-lite"/>
    </source>
</evidence>
<name>A0A137P5G6_CONC2</name>
<accession>A0A137P5G6</accession>
<feature type="compositionally biased region" description="Low complexity" evidence="1">
    <location>
        <begin position="10"/>
        <end position="20"/>
    </location>
</feature>
<feature type="region of interest" description="Disordered" evidence="1">
    <location>
        <begin position="1"/>
        <end position="145"/>
    </location>
</feature>
<dbReference type="AlphaFoldDB" id="A0A137P5G6"/>
<evidence type="ECO:0000313" key="2">
    <source>
        <dbReference type="EMBL" id="KXN70262.1"/>
    </source>
</evidence>
<feature type="compositionally biased region" description="Polar residues" evidence="1">
    <location>
        <begin position="43"/>
        <end position="52"/>
    </location>
</feature>
<dbReference type="EMBL" id="KQ964507">
    <property type="protein sequence ID" value="KXN70262.1"/>
    <property type="molecule type" value="Genomic_DNA"/>
</dbReference>
<feature type="compositionally biased region" description="Polar residues" evidence="1">
    <location>
        <begin position="129"/>
        <end position="145"/>
    </location>
</feature>
<proteinExistence type="predicted"/>
<gene>
    <name evidence="2" type="ORF">CONCODRAFT_78935</name>
</gene>
<evidence type="ECO:0000313" key="3">
    <source>
        <dbReference type="Proteomes" id="UP000070444"/>
    </source>
</evidence>
<protein>
    <submittedName>
        <fullName evidence="2">Uncharacterized protein</fullName>
    </submittedName>
</protein>
<feature type="compositionally biased region" description="Basic residues" evidence="1">
    <location>
        <begin position="67"/>
        <end position="80"/>
    </location>
</feature>
<organism evidence="2 3">
    <name type="scientific">Conidiobolus coronatus (strain ATCC 28846 / CBS 209.66 / NRRL 28638)</name>
    <name type="common">Delacroixia coronata</name>
    <dbReference type="NCBI Taxonomy" id="796925"/>
    <lineage>
        <taxon>Eukaryota</taxon>
        <taxon>Fungi</taxon>
        <taxon>Fungi incertae sedis</taxon>
        <taxon>Zoopagomycota</taxon>
        <taxon>Entomophthoromycotina</taxon>
        <taxon>Entomophthoromycetes</taxon>
        <taxon>Entomophthorales</taxon>
        <taxon>Ancylistaceae</taxon>
        <taxon>Conidiobolus</taxon>
    </lineage>
</organism>
<feature type="compositionally biased region" description="Basic and acidic residues" evidence="1">
    <location>
        <begin position="21"/>
        <end position="30"/>
    </location>
</feature>